<dbReference type="Proteomes" id="UP001473302">
    <property type="component" value="Unassembled WGS sequence"/>
</dbReference>
<evidence type="ECO:0000313" key="2">
    <source>
        <dbReference type="Proteomes" id="UP001473302"/>
    </source>
</evidence>
<comment type="caution">
    <text evidence="1">The sequence shown here is derived from an EMBL/GenBank/DDBJ whole genome shotgun (WGS) entry which is preliminary data.</text>
</comment>
<reference evidence="1 2" key="1">
    <citation type="submission" date="2024-04" db="EMBL/GenBank/DDBJ databases">
        <title>genome sequences of Mucor flavus KT1a and Helicostylum pulchrum KT1b strains isolated from the surface of a dry-aged beef.</title>
        <authorList>
            <person name="Toyotome T."/>
            <person name="Hosono M."/>
            <person name="Torimaru M."/>
            <person name="Fukuda K."/>
            <person name="Mikami N."/>
        </authorList>
    </citation>
    <scope>NUCLEOTIDE SEQUENCE [LARGE SCALE GENOMIC DNA]</scope>
    <source>
        <strain evidence="1 2">KT1a</strain>
    </source>
</reference>
<proteinExistence type="predicted"/>
<name>A0ABP9Z0Y5_9FUNG</name>
<protein>
    <recommendedName>
        <fullName evidence="3">Ribosomal protein S11</fullName>
    </recommendedName>
</protein>
<sequence>MVLNALNARKALKTSSQSEGISKTNLKKTLHYSITDQTIAQVNAGDGVKKLILEASGFNLLVTASVTLFPSSLIGAHGWLSFVSFSGVNSAKIVLVKERVEKFKAVDTCKIINLRQLTSYYNRHPTYRPLKTSLFTDVLKVPAITFTLCSSPSKYGYGRSESSSRHIVSHLLKIFGLTAIKNNNIVSKEKFEKFFIYVRF</sequence>
<keyword evidence="2" id="KW-1185">Reference proteome</keyword>
<organism evidence="1 2">
    <name type="scientific">Mucor flavus</name>
    <dbReference type="NCBI Taxonomy" id="439312"/>
    <lineage>
        <taxon>Eukaryota</taxon>
        <taxon>Fungi</taxon>
        <taxon>Fungi incertae sedis</taxon>
        <taxon>Mucoromycota</taxon>
        <taxon>Mucoromycotina</taxon>
        <taxon>Mucoromycetes</taxon>
        <taxon>Mucorales</taxon>
        <taxon>Mucorineae</taxon>
        <taxon>Mucoraceae</taxon>
        <taxon>Mucor</taxon>
    </lineage>
</organism>
<accession>A0ABP9Z0Y5</accession>
<evidence type="ECO:0000313" key="1">
    <source>
        <dbReference type="EMBL" id="GAA5812775.1"/>
    </source>
</evidence>
<gene>
    <name evidence="1" type="ORF">MFLAVUS_006233</name>
</gene>
<evidence type="ECO:0008006" key="3">
    <source>
        <dbReference type="Google" id="ProtNLM"/>
    </source>
</evidence>
<dbReference type="EMBL" id="BAABUK010000014">
    <property type="protein sequence ID" value="GAA5812775.1"/>
    <property type="molecule type" value="Genomic_DNA"/>
</dbReference>